<feature type="chain" id="PRO_5036673568" evidence="2">
    <location>
        <begin position="32"/>
        <end position="454"/>
    </location>
</feature>
<evidence type="ECO:0000313" key="5">
    <source>
        <dbReference type="Proteomes" id="UP000606194"/>
    </source>
</evidence>
<dbReference type="Pfam" id="PF00144">
    <property type="entry name" value="Beta-lactamase"/>
    <property type="match status" value="1"/>
</dbReference>
<feature type="compositionally biased region" description="Low complexity" evidence="1">
    <location>
        <begin position="411"/>
        <end position="445"/>
    </location>
</feature>
<protein>
    <submittedName>
        <fullName evidence="4">Serine hydrolase</fullName>
    </submittedName>
</protein>
<keyword evidence="4" id="KW-0378">Hydrolase</keyword>
<organism evidence="4 5">
    <name type="scientific">Streptomyces humidus</name>
    <dbReference type="NCBI Taxonomy" id="52259"/>
    <lineage>
        <taxon>Bacteria</taxon>
        <taxon>Bacillati</taxon>
        <taxon>Actinomycetota</taxon>
        <taxon>Actinomycetes</taxon>
        <taxon>Kitasatosporales</taxon>
        <taxon>Streptomycetaceae</taxon>
        <taxon>Streptomyces</taxon>
    </lineage>
</organism>
<dbReference type="GO" id="GO:0016787">
    <property type="term" value="F:hydrolase activity"/>
    <property type="evidence" value="ECO:0007669"/>
    <property type="project" value="UniProtKB-KW"/>
</dbReference>
<evidence type="ECO:0000259" key="3">
    <source>
        <dbReference type="Pfam" id="PF00144"/>
    </source>
</evidence>
<reference evidence="4" key="1">
    <citation type="journal article" date="2014" name="Int. J. Syst. Evol. Microbiol.">
        <title>Complete genome sequence of Corynebacterium casei LMG S-19264T (=DSM 44701T), isolated from a smear-ripened cheese.</title>
        <authorList>
            <consortium name="US DOE Joint Genome Institute (JGI-PGF)"/>
            <person name="Walter F."/>
            <person name="Albersmeier A."/>
            <person name="Kalinowski J."/>
            <person name="Ruckert C."/>
        </authorList>
    </citation>
    <scope>NUCLEOTIDE SEQUENCE</scope>
    <source>
        <strain evidence="4">JCM 4386</strain>
    </source>
</reference>
<keyword evidence="5" id="KW-1185">Reference proteome</keyword>
<dbReference type="Gene3D" id="3.40.710.10">
    <property type="entry name" value="DD-peptidase/beta-lactamase superfamily"/>
    <property type="match status" value="1"/>
</dbReference>
<gene>
    <name evidence="4" type="ORF">GCM10010269_58550</name>
</gene>
<sequence length="454" mass="47362">MGLLNHPRTATATAALAAALALAAAAVPAAASGRPAPASAPRLSASPTALPGCGSHTALHGTLRTLTEDDGLAGAAVEVTDPVCGRWNDATGTADLATGRPMNAQDRLRAGSVTKTFTATAVLQLAAEHRVDLDAPVARYLPGLIASNGYDGRKITVRRLLQHTSGLPDYLEGSEWEHPGRLRYRHFTPRELIARALTLPAPGTRPGSGFHYATTNYLVAGLIVQEVTGRSAESEITRRIIRPLALRDTYWPGDDPRLRGPHSHSYHASDADTDADAVRTDGTDWNMTFGGVGGALVSSPADLERFFGALLDGRLLPSELMAQMRRTVAADADRLWPGARYGLGLISSPLPCGGVWWGHAGTVPGGHRALGAVGPGGRRVAVALNEVPATEEAEADFRAVVEAALCEGRPPHSASTAPPGPTSTAPAHATPTAPRIPAARTLTARIPHTAQESA</sequence>
<name>A0A918G1D6_9ACTN</name>
<dbReference type="InterPro" id="IPR050491">
    <property type="entry name" value="AmpC-like"/>
</dbReference>
<feature type="region of interest" description="Disordered" evidence="1">
    <location>
        <begin position="409"/>
        <end position="454"/>
    </location>
</feature>
<evidence type="ECO:0000313" key="4">
    <source>
        <dbReference type="EMBL" id="GGS11643.1"/>
    </source>
</evidence>
<dbReference type="PANTHER" id="PTHR46825">
    <property type="entry name" value="D-ALANYL-D-ALANINE-CARBOXYPEPTIDASE/ENDOPEPTIDASE AMPH"/>
    <property type="match status" value="1"/>
</dbReference>
<dbReference type="PANTHER" id="PTHR46825:SF7">
    <property type="entry name" value="D-ALANYL-D-ALANINE CARBOXYPEPTIDASE"/>
    <property type="match status" value="1"/>
</dbReference>
<feature type="domain" description="Beta-lactamase-related" evidence="3">
    <location>
        <begin position="63"/>
        <end position="404"/>
    </location>
</feature>
<dbReference type="RefSeq" id="WP_190152323.1">
    <property type="nucleotide sequence ID" value="NZ_BMTL01000027.1"/>
</dbReference>
<dbReference type="InterPro" id="IPR001466">
    <property type="entry name" value="Beta-lactam-related"/>
</dbReference>
<dbReference type="InterPro" id="IPR012338">
    <property type="entry name" value="Beta-lactam/transpept-like"/>
</dbReference>
<dbReference type="SUPFAM" id="SSF56601">
    <property type="entry name" value="beta-lactamase/transpeptidase-like"/>
    <property type="match status" value="1"/>
</dbReference>
<reference evidence="4" key="2">
    <citation type="submission" date="2020-09" db="EMBL/GenBank/DDBJ databases">
        <authorList>
            <person name="Sun Q."/>
            <person name="Ohkuma M."/>
        </authorList>
    </citation>
    <scope>NUCLEOTIDE SEQUENCE</scope>
    <source>
        <strain evidence="4">JCM 4386</strain>
    </source>
</reference>
<proteinExistence type="predicted"/>
<dbReference type="AlphaFoldDB" id="A0A918G1D6"/>
<feature type="signal peptide" evidence="2">
    <location>
        <begin position="1"/>
        <end position="31"/>
    </location>
</feature>
<comment type="caution">
    <text evidence="4">The sequence shown here is derived from an EMBL/GenBank/DDBJ whole genome shotgun (WGS) entry which is preliminary data.</text>
</comment>
<keyword evidence="2" id="KW-0732">Signal</keyword>
<evidence type="ECO:0000256" key="2">
    <source>
        <dbReference type="SAM" id="SignalP"/>
    </source>
</evidence>
<accession>A0A918G1D6</accession>
<dbReference type="Proteomes" id="UP000606194">
    <property type="component" value="Unassembled WGS sequence"/>
</dbReference>
<dbReference type="EMBL" id="BMTL01000027">
    <property type="protein sequence ID" value="GGS11643.1"/>
    <property type="molecule type" value="Genomic_DNA"/>
</dbReference>
<evidence type="ECO:0000256" key="1">
    <source>
        <dbReference type="SAM" id="MobiDB-lite"/>
    </source>
</evidence>